<evidence type="ECO:0000313" key="1">
    <source>
        <dbReference type="EMBL" id="MCP2267965.1"/>
    </source>
</evidence>
<dbReference type="EMBL" id="JAMTCO010000001">
    <property type="protein sequence ID" value="MCP2267965.1"/>
    <property type="molecule type" value="Genomic_DNA"/>
</dbReference>
<proteinExistence type="predicted"/>
<protein>
    <submittedName>
        <fullName evidence="1">Uncharacterized protein</fullName>
    </submittedName>
</protein>
<dbReference type="SUPFAM" id="SSF52540">
    <property type="entry name" value="P-loop containing nucleoside triphosphate hydrolases"/>
    <property type="match status" value="1"/>
</dbReference>
<accession>A0ABT1I5S2</accession>
<sequence>MRQLAPGEQEPVGTWWRGEASVSRRFGVDPGAGYRGMVVGAPGTGKSYLLSRIAHEVARSGTSLTIILGSYSARTIASLVHGDLTAANTLVGEHKTLPYIADLLAVDTARKVPDSGMFDKIEAFWGVVGRKVKPEPFNGELELRLRGIQLDWNLCDLSTFPLLCSQVAHLSSHGSDIEWMVDWCERVVTIRDYVRAFLTRLEHLLLLGSPVVHVLYLVRASIGRVWRGLAKLWPPGRCVTACGQVTRGPSAQRMTSSSVMVVRGRHALT</sequence>
<dbReference type="Proteomes" id="UP001205185">
    <property type="component" value="Unassembled WGS sequence"/>
</dbReference>
<organism evidence="1 2">
    <name type="scientific">Actinokineospora diospyrosa</name>
    <dbReference type="NCBI Taxonomy" id="103728"/>
    <lineage>
        <taxon>Bacteria</taxon>
        <taxon>Bacillati</taxon>
        <taxon>Actinomycetota</taxon>
        <taxon>Actinomycetes</taxon>
        <taxon>Pseudonocardiales</taxon>
        <taxon>Pseudonocardiaceae</taxon>
        <taxon>Actinokineospora</taxon>
    </lineage>
</organism>
<name>A0ABT1I5S2_9PSEU</name>
<evidence type="ECO:0000313" key="2">
    <source>
        <dbReference type="Proteomes" id="UP001205185"/>
    </source>
</evidence>
<reference evidence="1 2" key="1">
    <citation type="submission" date="2022-06" db="EMBL/GenBank/DDBJ databases">
        <title>Genomic Encyclopedia of Archaeal and Bacterial Type Strains, Phase II (KMG-II): from individual species to whole genera.</title>
        <authorList>
            <person name="Goeker M."/>
        </authorList>
    </citation>
    <scope>NUCLEOTIDE SEQUENCE [LARGE SCALE GENOMIC DNA]</scope>
    <source>
        <strain evidence="1 2">DSM 44255</strain>
    </source>
</reference>
<dbReference type="InterPro" id="IPR027417">
    <property type="entry name" value="P-loop_NTPase"/>
</dbReference>
<keyword evidence="2" id="KW-1185">Reference proteome</keyword>
<gene>
    <name evidence="1" type="ORF">LV75_000447</name>
</gene>
<comment type="caution">
    <text evidence="1">The sequence shown here is derived from an EMBL/GenBank/DDBJ whole genome shotgun (WGS) entry which is preliminary data.</text>
</comment>